<feature type="region of interest" description="Disordered" evidence="1">
    <location>
        <begin position="252"/>
        <end position="275"/>
    </location>
</feature>
<evidence type="ECO:0000256" key="1">
    <source>
        <dbReference type="SAM" id="MobiDB-lite"/>
    </source>
</evidence>
<reference evidence="2 3" key="1">
    <citation type="journal article" date="2015" name="Nature">
        <title>rRNA introns, odd ribosomes, and small enigmatic genomes across a large radiation of phyla.</title>
        <authorList>
            <person name="Brown C.T."/>
            <person name="Hug L.A."/>
            <person name="Thomas B.C."/>
            <person name="Sharon I."/>
            <person name="Castelle C.J."/>
            <person name="Singh A."/>
            <person name="Wilkins M.J."/>
            <person name="Williams K.H."/>
            <person name="Banfield J.F."/>
        </authorList>
    </citation>
    <scope>NUCLEOTIDE SEQUENCE [LARGE SCALE GENOMIC DNA]</scope>
</reference>
<proteinExistence type="predicted"/>
<dbReference type="Proteomes" id="UP000034050">
    <property type="component" value="Unassembled WGS sequence"/>
</dbReference>
<feature type="compositionally biased region" description="Polar residues" evidence="1">
    <location>
        <begin position="255"/>
        <end position="275"/>
    </location>
</feature>
<evidence type="ECO:0000313" key="2">
    <source>
        <dbReference type="EMBL" id="KKS87319.1"/>
    </source>
</evidence>
<gene>
    <name evidence="2" type="ORF">UV61_C0002G0040</name>
</gene>
<evidence type="ECO:0000313" key="3">
    <source>
        <dbReference type="Proteomes" id="UP000034050"/>
    </source>
</evidence>
<sequence length="275" mass="30818">MSLDLGEILNNLRGSPDRPFKPVDPAGLHPVFDVVHPLFSEKPISAAFTIKVGEQEYISAIPPRDLSMRGRIEHVAVPQEKYHQIAYIFPEKAHAALTDERQIVMLATPSILTVQGALRQVAETIKDKMNTVMVLPGDVCPLHVPFAGGMFADLVTNGSVYLPKSQPISEELLTTSHREIALFRRQGDKVYWYSRNRKKEEFGVIPYEPRGQIRFDLDELYFSSAEPKYERAREVALDIAQRDTVVRVLTPGSAERQTQGHTSTLQQQATVPSTA</sequence>
<protein>
    <submittedName>
        <fullName evidence="2">Uncharacterized protein</fullName>
    </submittedName>
</protein>
<accession>A0A0G1CP40</accession>
<dbReference type="AlphaFoldDB" id="A0A0G1CP40"/>
<dbReference type="EMBL" id="LCFD01000002">
    <property type="protein sequence ID" value="KKS87319.1"/>
    <property type="molecule type" value="Genomic_DNA"/>
</dbReference>
<comment type="caution">
    <text evidence="2">The sequence shown here is derived from an EMBL/GenBank/DDBJ whole genome shotgun (WGS) entry which is preliminary data.</text>
</comment>
<name>A0A0G1CP40_9BACT</name>
<organism evidence="2 3">
    <name type="scientific">Candidatus Gottesmanbacteria bacterium GW2011_GWB1_43_11</name>
    <dbReference type="NCBI Taxonomy" id="1618446"/>
    <lineage>
        <taxon>Bacteria</taxon>
        <taxon>Candidatus Gottesmaniibacteriota</taxon>
    </lineage>
</organism>